<name>G5B7L1_HETGA</name>
<evidence type="ECO:0000256" key="6">
    <source>
        <dbReference type="ARBA" id="ARBA00022737"/>
    </source>
</evidence>
<dbReference type="EMBL" id="JH168792">
    <property type="protein sequence ID" value="EHB05272.1"/>
    <property type="molecule type" value="Genomic_DNA"/>
</dbReference>
<keyword evidence="9" id="KW-0805">Transcription regulation</keyword>
<keyword evidence="4" id="KW-0597">Phosphoprotein</keyword>
<evidence type="ECO:0000313" key="17">
    <source>
        <dbReference type="Proteomes" id="UP000006813"/>
    </source>
</evidence>
<sequence>MSCGTWGPRRGLSLCGSVVGQQGRVGKGSATQGAAKAFCPVWPAGAVRGRRSGFRLDHTPACTQLLLGADVLELARAQCHSLVQFSYCLVSVPRDFSGEGPGPAHTWSVAEIALSHRWFLRLVTFEDVAADCTLEDPVVARQCGPLALKPRSFGHETDNGGSEGSYGRTVLCMEMEGLVRDDPCLLVLGDNWECENQKRHLRQSTLPQEKPGAQEAVSEYLGFGKHLSARLGLPPSQRVPTTNDFHDADAKMLDCDQALHNCSKKYVGKRTGDSDACGKAFHHSSEVTQLGRHQMRDEPYKYPENVKAINHFTHVDDQKIMKRGKKLYEGNDFGHIFSLRSSLSENRRHHPTEKPYKCTECGKCFKRNSSLVLHHRTHTGEKPYTCNECGKSFSKNYNLIVHQRIHTGEKPYKCSKCGKAFSDGSALTQHQRIHTGEKPYECLECGKTFNRNSSLILHQRTHTGEKPYRCNECGKPFTDISHLTVHLRIHTGEKPYECSKCGKAFRDGSYLTQHERTHTGEKPFECVECGKSFNRNSHLIVHQKIHSGEKPYECKECGKTFIESAYLIRHQRIHTGEKPYGCNQCQKLFRNIAGLIRHQRTHTGEKPYECNQCGKAFRDSSCLTKHQRIHTKESPYQCLQCGKSFKQNSHLAVHQRLHNREGPYQCPQCEKSFRRSSSLVRHQRTHPEEQPLET</sequence>
<dbReference type="PROSITE" id="PS00028">
    <property type="entry name" value="ZINC_FINGER_C2H2_1"/>
    <property type="match status" value="12"/>
</dbReference>
<dbReference type="Gene3D" id="3.30.160.60">
    <property type="entry name" value="Classic Zinc Finger"/>
    <property type="match status" value="12"/>
</dbReference>
<proteinExistence type="inferred from homology"/>
<dbReference type="FunFam" id="3.30.160.60:FF:001675">
    <property type="entry name" value="Zinc finger protein 329"/>
    <property type="match status" value="1"/>
</dbReference>
<dbReference type="FunFam" id="3.30.160.60:FF:000295">
    <property type="entry name" value="zinc finger protein 19"/>
    <property type="match status" value="2"/>
</dbReference>
<feature type="domain" description="C2H2-type" evidence="15">
    <location>
        <begin position="636"/>
        <end position="663"/>
    </location>
</feature>
<dbReference type="InParanoid" id="G5B7L1"/>
<keyword evidence="11" id="KW-0804">Transcription</keyword>
<dbReference type="FunFam" id="3.30.160.60:FF:001307">
    <property type="entry name" value="zinc finger protein 140 isoform X3"/>
    <property type="match status" value="1"/>
</dbReference>
<reference evidence="16 17" key="1">
    <citation type="journal article" date="2011" name="Nature">
        <title>Genome sequencing reveals insights into physiology and longevity of the naked mole rat.</title>
        <authorList>
            <person name="Kim E.B."/>
            <person name="Fang X."/>
            <person name="Fushan A.A."/>
            <person name="Huang Z."/>
            <person name="Lobanov A.V."/>
            <person name="Han L."/>
            <person name="Marino S.M."/>
            <person name="Sun X."/>
            <person name="Turanov A.A."/>
            <person name="Yang P."/>
            <person name="Yim S.H."/>
            <person name="Zhao X."/>
            <person name="Kasaikina M.V."/>
            <person name="Stoletzki N."/>
            <person name="Peng C."/>
            <person name="Polak P."/>
            <person name="Xiong Z."/>
            <person name="Kiezun A."/>
            <person name="Zhu Y."/>
            <person name="Chen Y."/>
            <person name="Kryukov G.V."/>
            <person name="Zhang Q."/>
            <person name="Peshkin L."/>
            <person name="Yang L."/>
            <person name="Bronson R.T."/>
            <person name="Buffenstein R."/>
            <person name="Wang B."/>
            <person name="Han C."/>
            <person name="Li Q."/>
            <person name="Chen L."/>
            <person name="Zhao W."/>
            <person name="Sunyaev S.R."/>
            <person name="Park T.J."/>
            <person name="Zhang G."/>
            <person name="Wang J."/>
            <person name="Gladyshev V.N."/>
        </authorList>
    </citation>
    <scope>NUCLEOTIDE SEQUENCE [LARGE SCALE GENOMIC DNA]</scope>
</reference>
<evidence type="ECO:0000256" key="5">
    <source>
        <dbReference type="ARBA" id="ARBA00022723"/>
    </source>
</evidence>
<dbReference type="FunFam" id="3.30.160.60:FF:001078">
    <property type="entry name" value="Zinc finger protein 329"/>
    <property type="match status" value="1"/>
</dbReference>
<dbReference type="FunFam" id="3.30.160.60:FF:002402">
    <property type="entry name" value="Zinc finger protein 347"/>
    <property type="match status" value="1"/>
</dbReference>
<evidence type="ECO:0000256" key="9">
    <source>
        <dbReference type="ARBA" id="ARBA00023015"/>
    </source>
</evidence>
<dbReference type="PANTHER" id="PTHR24381:SF390">
    <property type="entry name" value="ZINC FINGER PROTEIN 37 HOMOLOG"/>
    <property type="match status" value="1"/>
</dbReference>
<keyword evidence="5" id="KW-0479">Metal-binding</keyword>
<feature type="domain" description="C2H2-type" evidence="15">
    <location>
        <begin position="356"/>
        <end position="383"/>
    </location>
</feature>
<feature type="domain" description="C2H2-type" evidence="15">
    <location>
        <begin position="608"/>
        <end position="635"/>
    </location>
</feature>
<protein>
    <recommendedName>
        <fullName evidence="13">Zinc finger protein 329</fullName>
    </recommendedName>
</protein>
<feature type="domain" description="C2H2-type" evidence="15">
    <location>
        <begin position="580"/>
        <end position="607"/>
    </location>
</feature>
<evidence type="ECO:0000256" key="7">
    <source>
        <dbReference type="ARBA" id="ARBA00022771"/>
    </source>
</evidence>
<evidence type="ECO:0000256" key="10">
    <source>
        <dbReference type="ARBA" id="ARBA00023125"/>
    </source>
</evidence>
<keyword evidence="6" id="KW-0677">Repeat</keyword>
<feature type="domain" description="C2H2-type" evidence="15">
    <location>
        <begin position="524"/>
        <end position="551"/>
    </location>
</feature>
<dbReference type="InterPro" id="IPR036236">
    <property type="entry name" value="Znf_C2H2_sf"/>
</dbReference>
<comment type="subcellular location">
    <subcellularLocation>
        <location evidence="2">Nucleus</location>
    </subcellularLocation>
</comment>
<gene>
    <name evidence="16" type="ORF">GW7_05602</name>
</gene>
<dbReference type="PROSITE" id="PS50157">
    <property type="entry name" value="ZINC_FINGER_C2H2_2"/>
    <property type="match status" value="12"/>
</dbReference>
<keyword evidence="7 14" id="KW-0863">Zinc-finger</keyword>
<dbReference type="PANTHER" id="PTHR24381">
    <property type="entry name" value="ZINC FINGER PROTEIN"/>
    <property type="match status" value="1"/>
</dbReference>
<feature type="domain" description="C2H2-type" evidence="15">
    <location>
        <begin position="496"/>
        <end position="523"/>
    </location>
</feature>
<feature type="domain" description="C2H2-type" evidence="15">
    <location>
        <begin position="384"/>
        <end position="411"/>
    </location>
</feature>
<evidence type="ECO:0000256" key="11">
    <source>
        <dbReference type="ARBA" id="ARBA00023163"/>
    </source>
</evidence>
<keyword evidence="8" id="KW-0862">Zinc</keyword>
<evidence type="ECO:0000256" key="2">
    <source>
        <dbReference type="ARBA" id="ARBA00004123"/>
    </source>
</evidence>
<dbReference type="SUPFAM" id="SSF57667">
    <property type="entry name" value="beta-beta-alpha zinc fingers"/>
    <property type="match status" value="7"/>
</dbReference>
<evidence type="ECO:0000256" key="8">
    <source>
        <dbReference type="ARBA" id="ARBA00022833"/>
    </source>
</evidence>
<accession>G5B7L1</accession>
<evidence type="ECO:0000256" key="14">
    <source>
        <dbReference type="PROSITE-ProRule" id="PRU00042"/>
    </source>
</evidence>
<dbReference type="FunFam" id="3.30.160.60:FF:001585">
    <property type="entry name" value="Zinc finger protein 329"/>
    <property type="match status" value="1"/>
</dbReference>
<dbReference type="SMART" id="SM00355">
    <property type="entry name" value="ZnF_C2H2"/>
    <property type="match status" value="12"/>
</dbReference>
<evidence type="ECO:0000259" key="15">
    <source>
        <dbReference type="PROSITE" id="PS50157"/>
    </source>
</evidence>
<comment type="similarity">
    <text evidence="3">Belongs to the krueppel C2H2-type zinc-finger protein family.</text>
</comment>
<feature type="domain" description="C2H2-type" evidence="15">
    <location>
        <begin position="468"/>
        <end position="495"/>
    </location>
</feature>
<dbReference type="AlphaFoldDB" id="G5B7L1"/>
<dbReference type="FunFam" id="3.30.160.60:FF:004935">
    <property type="match status" value="1"/>
</dbReference>
<feature type="domain" description="C2H2-type" evidence="15">
    <location>
        <begin position="412"/>
        <end position="439"/>
    </location>
</feature>
<dbReference type="Pfam" id="PF00096">
    <property type="entry name" value="zf-C2H2"/>
    <property type="match status" value="12"/>
</dbReference>
<comment type="function">
    <text evidence="1">May be involved in transcriptional regulation.</text>
</comment>
<dbReference type="FunFam" id="3.30.160.60:FF:002343">
    <property type="entry name" value="Zinc finger protein 33A"/>
    <property type="match status" value="2"/>
</dbReference>
<dbReference type="FunFam" id="3.30.160.60:FF:000344">
    <property type="entry name" value="zinc finger protein 90 homolog"/>
    <property type="match status" value="1"/>
</dbReference>
<dbReference type="GO" id="GO:0005634">
    <property type="term" value="C:nucleus"/>
    <property type="evidence" value="ECO:0007669"/>
    <property type="project" value="UniProtKB-SubCell"/>
</dbReference>
<keyword evidence="10" id="KW-0238">DNA-binding</keyword>
<evidence type="ECO:0000256" key="3">
    <source>
        <dbReference type="ARBA" id="ARBA00006991"/>
    </source>
</evidence>
<dbReference type="FunFam" id="3.30.160.60:FF:000352">
    <property type="entry name" value="zinc finger protein 3 homolog"/>
    <property type="match status" value="1"/>
</dbReference>
<feature type="domain" description="C2H2-type" evidence="15">
    <location>
        <begin position="440"/>
        <end position="467"/>
    </location>
</feature>
<evidence type="ECO:0000313" key="16">
    <source>
        <dbReference type="EMBL" id="EHB05272.1"/>
    </source>
</evidence>
<feature type="domain" description="C2H2-type" evidence="15">
    <location>
        <begin position="552"/>
        <end position="579"/>
    </location>
</feature>
<evidence type="ECO:0000256" key="12">
    <source>
        <dbReference type="ARBA" id="ARBA00023242"/>
    </source>
</evidence>
<evidence type="ECO:0000256" key="1">
    <source>
        <dbReference type="ARBA" id="ARBA00003767"/>
    </source>
</evidence>
<dbReference type="eggNOG" id="KOG1721">
    <property type="taxonomic scope" value="Eukaryota"/>
</dbReference>
<organism evidence="16 17">
    <name type="scientific">Heterocephalus glaber</name>
    <name type="common">Naked mole rat</name>
    <dbReference type="NCBI Taxonomy" id="10181"/>
    <lineage>
        <taxon>Eukaryota</taxon>
        <taxon>Metazoa</taxon>
        <taxon>Chordata</taxon>
        <taxon>Craniata</taxon>
        <taxon>Vertebrata</taxon>
        <taxon>Euteleostomi</taxon>
        <taxon>Mammalia</taxon>
        <taxon>Eutheria</taxon>
        <taxon>Euarchontoglires</taxon>
        <taxon>Glires</taxon>
        <taxon>Rodentia</taxon>
        <taxon>Hystricomorpha</taxon>
        <taxon>Bathyergidae</taxon>
        <taxon>Heterocephalus</taxon>
    </lineage>
</organism>
<dbReference type="GO" id="GO:0000977">
    <property type="term" value="F:RNA polymerase II transcription regulatory region sequence-specific DNA binding"/>
    <property type="evidence" value="ECO:0007669"/>
    <property type="project" value="TreeGrafter"/>
</dbReference>
<dbReference type="InterPro" id="IPR013087">
    <property type="entry name" value="Znf_C2H2_type"/>
</dbReference>
<feature type="domain" description="C2H2-type" evidence="15">
    <location>
        <begin position="664"/>
        <end position="691"/>
    </location>
</feature>
<dbReference type="GO" id="GO:0000981">
    <property type="term" value="F:DNA-binding transcription factor activity, RNA polymerase II-specific"/>
    <property type="evidence" value="ECO:0007669"/>
    <property type="project" value="TreeGrafter"/>
</dbReference>
<evidence type="ECO:0000256" key="13">
    <source>
        <dbReference type="ARBA" id="ARBA00068109"/>
    </source>
</evidence>
<dbReference type="FunFam" id="3.30.160.60:FF:000755">
    <property type="entry name" value="zinc finger protein 174"/>
    <property type="match status" value="1"/>
</dbReference>
<keyword evidence="12" id="KW-0539">Nucleus</keyword>
<dbReference type="GO" id="GO:0008270">
    <property type="term" value="F:zinc ion binding"/>
    <property type="evidence" value="ECO:0007669"/>
    <property type="project" value="UniProtKB-KW"/>
</dbReference>
<dbReference type="Proteomes" id="UP000006813">
    <property type="component" value="Unassembled WGS sequence"/>
</dbReference>
<evidence type="ECO:0000256" key="4">
    <source>
        <dbReference type="ARBA" id="ARBA00022553"/>
    </source>
</evidence>